<proteinExistence type="predicted"/>
<evidence type="ECO:0000313" key="1">
    <source>
        <dbReference type="EMBL" id="CAI0453154.1"/>
    </source>
</evidence>
<comment type="caution">
    <text evidence="1">The sequence shown here is derived from an EMBL/GenBank/DDBJ whole genome shotgun (WGS) entry which is preliminary data.</text>
</comment>
<dbReference type="AlphaFoldDB" id="A0AAV0N432"/>
<sequence length="75" mass="8244">MLCSNFQPSRRRRRFKSKATRSLCLALLCSSLADEEEDEIDKEGAEVMAAAGKAVAGISSAAVDERGGKTRRRER</sequence>
<accession>A0AAV0N432</accession>
<organism evidence="1 2">
    <name type="scientific">Linum tenue</name>
    <dbReference type="NCBI Taxonomy" id="586396"/>
    <lineage>
        <taxon>Eukaryota</taxon>
        <taxon>Viridiplantae</taxon>
        <taxon>Streptophyta</taxon>
        <taxon>Embryophyta</taxon>
        <taxon>Tracheophyta</taxon>
        <taxon>Spermatophyta</taxon>
        <taxon>Magnoliopsida</taxon>
        <taxon>eudicotyledons</taxon>
        <taxon>Gunneridae</taxon>
        <taxon>Pentapetalae</taxon>
        <taxon>rosids</taxon>
        <taxon>fabids</taxon>
        <taxon>Malpighiales</taxon>
        <taxon>Linaceae</taxon>
        <taxon>Linum</taxon>
    </lineage>
</organism>
<evidence type="ECO:0000313" key="2">
    <source>
        <dbReference type="Proteomes" id="UP001154282"/>
    </source>
</evidence>
<dbReference type="EMBL" id="CAMGYJ010000007">
    <property type="protein sequence ID" value="CAI0453154.1"/>
    <property type="molecule type" value="Genomic_DNA"/>
</dbReference>
<protein>
    <recommendedName>
        <fullName evidence="3">Secreted protein</fullName>
    </recommendedName>
</protein>
<keyword evidence="2" id="KW-1185">Reference proteome</keyword>
<gene>
    <name evidence="1" type="ORF">LITE_LOCUS31489</name>
</gene>
<dbReference type="Proteomes" id="UP001154282">
    <property type="component" value="Unassembled WGS sequence"/>
</dbReference>
<evidence type="ECO:0008006" key="3">
    <source>
        <dbReference type="Google" id="ProtNLM"/>
    </source>
</evidence>
<reference evidence="1" key="1">
    <citation type="submission" date="2022-08" db="EMBL/GenBank/DDBJ databases">
        <authorList>
            <person name="Gutierrez-Valencia J."/>
        </authorList>
    </citation>
    <scope>NUCLEOTIDE SEQUENCE</scope>
</reference>
<name>A0AAV0N432_9ROSI</name>